<dbReference type="PATRIC" id="fig|1440763.5.peg.3102"/>
<name>A0A0G9HLG7_9GAMM</name>
<keyword evidence="2" id="KW-1185">Reference proteome</keyword>
<evidence type="ECO:0000313" key="1">
    <source>
        <dbReference type="EMBL" id="APG04851.1"/>
    </source>
</evidence>
<gene>
    <name evidence="1" type="ORF">BJI69_13755</name>
</gene>
<evidence type="ECO:0000313" key="2">
    <source>
        <dbReference type="Proteomes" id="UP000182987"/>
    </source>
</evidence>
<sequence>MEGFFVGRSLELHCLWFDEYAIRGIDGVMEAVDSLIGRVVVDENLHAEVQKSERARSVFDVVKVLVTTLSVAEKFPALVHGASNAVQHLPWLK</sequence>
<dbReference type="EMBL" id="CP017480">
    <property type="protein sequence ID" value="APG04851.1"/>
    <property type="molecule type" value="Genomic_DNA"/>
</dbReference>
<proteinExistence type="predicted"/>
<dbReference type="Proteomes" id="UP000182987">
    <property type="component" value="Chromosome"/>
</dbReference>
<organism evidence="1 2">
    <name type="scientific">Luteibacter rhizovicinus DSM 16549</name>
    <dbReference type="NCBI Taxonomy" id="1440763"/>
    <lineage>
        <taxon>Bacteria</taxon>
        <taxon>Pseudomonadati</taxon>
        <taxon>Pseudomonadota</taxon>
        <taxon>Gammaproteobacteria</taxon>
        <taxon>Lysobacterales</taxon>
        <taxon>Rhodanobacteraceae</taxon>
        <taxon>Luteibacter</taxon>
    </lineage>
</organism>
<dbReference type="KEGG" id="lrz:BJI69_13755"/>
<protein>
    <submittedName>
        <fullName evidence="1">Uncharacterized protein</fullName>
    </submittedName>
</protein>
<reference evidence="2" key="1">
    <citation type="submission" date="2016-09" db="EMBL/GenBank/DDBJ databases">
        <authorList>
            <person name="Lysoe E."/>
        </authorList>
    </citation>
    <scope>NUCLEOTIDE SEQUENCE [LARGE SCALE GENOMIC DNA]</scope>
    <source>
        <strain evidence="2">LJ96T</strain>
    </source>
</reference>
<dbReference type="AlphaFoldDB" id="A0A0G9HLG7"/>
<accession>A0A0G9HLG7</accession>